<dbReference type="GO" id="GO:0008976">
    <property type="term" value="F:polyphosphate kinase activity"/>
    <property type="evidence" value="ECO:0007669"/>
    <property type="project" value="InterPro"/>
</dbReference>
<dbReference type="PANTHER" id="PTHR34383">
    <property type="entry name" value="POLYPHOSPHATE:AMP PHOSPHOTRANSFERASE-RELATED"/>
    <property type="match status" value="1"/>
</dbReference>
<dbReference type="InterPro" id="IPR016898">
    <property type="entry name" value="Polyphosphate_phosphotransfera"/>
</dbReference>
<dbReference type="InterPro" id="IPR022300">
    <property type="entry name" value="PPK2-rel_1"/>
</dbReference>
<evidence type="ECO:0000259" key="4">
    <source>
        <dbReference type="Pfam" id="PF03976"/>
    </source>
</evidence>
<dbReference type="Gene3D" id="3.40.50.300">
    <property type="entry name" value="P-loop containing nucleotide triphosphate hydrolases"/>
    <property type="match status" value="1"/>
</dbReference>
<evidence type="ECO:0000313" key="5">
    <source>
        <dbReference type="EMBL" id="OCT13619.1"/>
    </source>
</evidence>
<dbReference type="RefSeq" id="WP_065853680.1">
    <property type="nucleotide sequence ID" value="NZ_LYPC01000022.1"/>
</dbReference>
<keyword evidence="2 5" id="KW-0418">Kinase</keyword>
<dbReference type="NCBIfam" id="TIGR03709">
    <property type="entry name" value="PPK2_rel_1"/>
    <property type="match status" value="1"/>
</dbReference>
<dbReference type="GO" id="GO:0006797">
    <property type="term" value="P:polyphosphate metabolic process"/>
    <property type="evidence" value="ECO:0007669"/>
    <property type="project" value="InterPro"/>
</dbReference>
<protein>
    <submittedName>
        <fullName evidence="5">Polyphosphate kinase</fullName>
    </submittedName>
</protein>
<evidence type="ECO:0000256" key="2">
    <source>
        <dbReference type="ARBA" id="ARBA00022777"/>
    </source>
</evidence>
<feature type="coiled-coil region" evidence="3">
    <location>
        <begin position="29"/>
        <end position="56"/>
    </location>
</feature>
<dbReference type="PIRSF" id="PIRSF028756">
    <property type="entry name" value="PPK2_prd"/>
    <property type="match status" value="1"/>
</dbReference>
<dbReference type="Proteomes" id="UP000093309">
    <property type="component" value="Unassembled WGS sequence"/>
</dbReference>
<reference evidence="6" key="1">
    <citation type="submission" date="2016-05" db="EMBL/GenBank/DDBJ databases">
        <title>Paenibacillus oryzae. sp. nov., isolated from the rice root.</title>
        <authorList>
            <person name="Zhang J."/>
            <person name="Zhang X."/>
        </authorList>
    </citation>
    <scope>NUCLEOTIDE SEQUENCE [LARGE SCALE GENOMIC DNA]</scope>
    <source>
        <strain evidence="6">KCTC13222</strain>
    </source>
</reference>
<feature type="domain" description="Polyphosphate kinase-2-related" evidence="4">
    <location>
        <begin position="28"/>
        <end position="250"/>
    </location>
</feature>
<evidence type="ECO:0000256" key="3">
    <source>
        <dbReference type="SAM" id="Coils"/>
    </source>
</evidence>
<proteinExistence type="predicted"/>
<keyword evidence="1" id="KW-0808">Transferase</keyword>
<organism evidence="5 6">
    <name type="scientific">Paenibacillus pectinilyticus</name>
    <dbReference type="NCBI Taxonomy" id="512399"/>
    <lineage>
        <taxon>Bacteria</taxon>
        <taxon>Bacillati</taxon>
        <taxon>Bacillota</taxon>
        <taxon>Bacilli</taxon>
        <taxon>Bacillales</taxon>
        <taxon>Paenibacillaceae</taxon>
        <taxon>Paenibacillus</taxon>
    </lineage>
</organism>
<dbReference type="PANTHER" id="PTHR34383:SF3">
    <property type="entry name" value="POLYPHOSPHATE:AMP PHOSPHOTRANSFERASE"/>
    <property type="match status" value="1"/>
</dbReference>
<keyword evidence="3" id="KW-0175">Coiled coil</keyword>
<evidence type="ECO:0000256" key="1">
    <source>
        <dbReference type="ARBA" id="ARBA00022679"/>
    </source>
</evidence>
<dbReference type="InterPro" id="IPR022488">
    <property type="entry name" value="PPK2-related"/>
</dbReference>
<dbReference type="STRING" id="512399.A8709_18695"/>
<gene>
    <name evidence="5" type="ORF">A8709_18695</name>
</gene>
<evidence type="ECO:0000313" key="6">
    <source>
        <dbReference type="Proteomes" id="UP000093309"/>
    </source>
</evidence>
<dbReference type="Pfam" id="PF03976">
    <property type="entry name" value="PPK2"/>
    <property type="match status" value="1"/>
</dbReference>
<accession>A0A1C0ZZT0</accession>
<dbReference type="EMBL" id="LYPC01000022">
    <property type="protein sequence ID" value="OCT13619.1"/>
    <property type="molecule type" value="Genomic_DNA"/>
</dbReference>
<sequence>MLKSYRLNKDEKIKLDNFDPSDTGDFKNKEEIHDEFEKMERKLSEIQDKLFAAKTNGVLILFQGMDCSGKDGVIKKVLSNLNPQGFRAESFKKPTLEESSHDFLWRSHKLIPAKGFITAFNRSYYEDVLITRVHGMIQEEEAEARLNHIRHFEKMLSDSGVLLIKIYLHISPEFQLEKIRERLENPEKLWKFDPSDLEERRYWDQYVDAYEDVFKHTATKICPWYIVPANERWFRDYLVLRIILHAIEKLDLDYPKVDLEVETLLKQLHEGSKKSPL</sequence>
<keyword evidence="6" id="KW-1185">Reference proteome</keyword>
<dbReference type="OrthoDB" id="9775224at2"/>
<name>A0A1C0ZZT0_9BACL</name>
<dbReference type="AlphaFoldDB" id="A0A1C0ZZT0"/>
<dbReference type="InterPro" id="IPR027417">
    <property type="entry name" value="P-loop_NTPase"/>
</dbReference>
<comment type="caution">
    <text evidence="5">The sequence shown here is derived from an EMBL/GenBank/DDBJ whole genome shotgun (WGS) entry which is preliminary data.</text>
</comment>
<dbReference type="SUPFAM" id="SSF52540">
    <property type="entry name" value="P-loop containing nucleoside triphosphate hydrolases"/>
    <property type="match status" value="1"/>
</dbReference>